<evidence type="ECO:0000313" key="6">
    <source>
        <dbReference type="Proteomes" id="UP001157126"/>
    </source>
</evidence>
<dbReference type="InterPro" id="IPR005551">
    <property type="entry name" value="CitX"/>
</dbReference>
<dbReference type="Pfam" id="PF03802">
    <property type="entry name" value="CitX"/>
    <property type="match status" value="1"/>
</dbReference>
<reference evidence="6" key="1">
    <citation type="journal article" date="2019" name="Int. J. Syst. Evol. Microbiol.">
        <title>The Global Catalogue of Microorganisms (GCM) 10K type strain sequencing project: providing services to taxonomists for standard genome sequencing and annotation.</title>
        <authorList>
            <consortium name="The Broad Institute Genomics Platform"/>
            <consortium name="The Broad Institute Genome Sequencing Center for Infectious Disease"/>
            <person name="Wu L."/>
            <person name="Ma J."/>
        </authorList>
    </citation>
    <scope>NUCLEOTIDE SEQUENCE [LARGE SCALE GENOMIC DNA]</scope>
    <source>
        <strain evidence="6">NBRC 113072</strain>
    </source>
</reference>
<evidence type="ECO:0000313" key="5">
    <source>
        <dbReference type="EMBL" id="GMA41098.1"/>
    </source>
</evidence>
<keyword evidence="6" id="KW-1185">Reference proteome</keyword>
<sequence length="175" mass="18619">MTTAVTLQEVLTARERRAMRQADLAREYGPAAPGGSADRAVVSVTLVVPGPDKNPPWAPAVFAAAMRQVADSLAGARILHTETHECASGPHGYAVVEGPGPREVKRSLVRGEESHRWGRLFDLDVVVDGVPLQRSDVDAAPRRCLVCDGPASPCARSRAHDLPTVLAAIEELLCS</sequence>
<dbReference type="EC" id="2.7.7.61" evidence="1"/>
<evidence type="ECO:0000256" key="3">
    <source>
        <dbReference type="ARBA" id="ARBA00022695"/>
    </source>
</evidence>
<accession>A0ABQ6IUY1</accession>
<dbReference type="Proteomes" id="UP001157126">
    <property type="component" value="Unassembled WGS sequence"/>
</dbReference>
<dbReference type="EMBL" id="BSUO01000001">
    <property type="protein sequence ID" value="GMA41098.1"/>
    <property type="molecule type" value="Genomic_DNA"/>
</dbReference>
<dbReference type="RefSeq" id="WP_284304691.1">
    <property type="nucleotide sequence ID" value="NZ_BSUO01000001.1"/>
</dbReference>
<organism evidence="5 6">
    <name type="scientific">Mobilicoccus caccae</name>
    <dbReference type="NCBI Taxonomy" id="1859295"/>
    <lineage>
        <taxon>Bacteria</taxon>
        <taxon>Bacillati</taxon>
        <taxon>Actinomycetota</taxon>
        <taxon>Actinomycetes</taxon>
        <taxon>Micrococcales</taxon>
        <taxon>Dermatophilaceae</taxon>
        <taxon>Mobilicoccus</taxon>
    </lineage>
</organism>
<name>A0ABQ6IUY1_9MICO</name>
<keyword evidence="3" id="KW-0548">Nucleotidyltransferase</keyword>
<evidence type="ECO:0000256" key="4">
    <source>
        <dbReference type="ARBA" id="ARBA00048574"/>
    </source>
</evidence>
<evidence type="ECO:0000256" key="1">
    <source>
        <dbReference type="ARBA" id="ARBA00012524"/>
    </source>
</evidence>
<dbReference type="GO" id="GO:0016740">
    <property type="term" value="F:transferase activity"/>
    <property type="evidence" value="ECO:0007669"/>
    <property type="project" value="UniProtKB-KW"/>
</dbReference>
<keyword evidence="5" id="KW-0456">Lyase</keyword>
<proteinExistence type="predicted"/>
<dbReference type="GO" id="GO:0016829">
    <property type="term" value="F:lyase activity"/>
    <property type="evidence" value="ECO:0007669"/>
    <property type="project" value="UniProtKB-KW"/>
</dbReference>
<comment type="catalytic activity">
    <reaction evidence="4">
        <text>apo-[citrate lyase ACP] + 2'-(5''-triphospho-alpha-D-ribosyl)-3'-dephospho-CoA = holo-[citrate lyase ACP] + diphosphate</text>
        <dbReference type="Rhea" id="RHEA:16333"/>
        <dbReference type="Rhea" id="RHEA-COMP:10157"/>
        <dbReference type="Rhea" id="RHEA-COMP:10158"/>
        <dbReference type="ChEBI" id="CHEBI:29999"/>
        <dbReference type="ChEBI" id="CHEBI:33019"/>
        <dbReference type="ChEBI" id="CHEBI:61378"/>
        <dbReference type="ChEBI" id="CHEBI:82683"/>
        <dbReference type="EC" id="2.7.7.61"/>
    </reaction>
</comment>
<dbReference type="NCBIfam" id="TIGR03124">
    <property type="entry name" value="citrate_citX"/>
    <property type="match status" value="1"/>
</dbReference>
<gene>
    <name evidence="5" type="primary">citX</name>
    <name evidence="5" type="ORF">GCM10025883_31430</name>
</gene>
<keyword evidence="2 5" id="KW-0808">Transferase</keyword>
<comment type="caution">
    <text evidence="5">The sequence shown here is derived from an EMBL/GenBank/DDBJ whole genome shotgun (WGS) entry which is preliminary data.</text>
</comment>
<evidence type="ECO:0000256" key="2">
    <source>
        <dbReference type="ARBA" id="ARBA00022679"/>
    </source>
</evidence>
<protein>
    <recommendedName>
        <fullName evidence="1">citrate lyase holo-[acyl-carrier protein] synthase</fullName>
        <ecNumber evidence="1">2.7.7.61</ecNumber>
    </recommendedName>
</protein>